<reference evidence="5" key="1">
    <citation type="journal article" date="2014" name="Int. J. Syst. Evol. Microbiol.">
        <title>Complete genome sequence of Corynebacterium casei LMG S-19264T (=DSM 44701T), isolated from a smear-ripened cheese.</title>
        <authorList>
            <consortium name="US DOE Joint Genome Institute (JGI-PGF)"/>
            <person name="Walter F."/>
            <person name="Albersmeier A."/>
            <person name="Kalinowski J."/>
            <person name="Ruckert C."/>
        </authorList>
    </citation>
    <scope>NUCLEOTIDE SEQUENCE</scope>
    <source>
        <strain evidence="5">CGMCC 1.16548</strain>
    </source>
</reference>
<keyword evidence="1" id="KW-0805">Transcription regulation</keyword>
<dbReference type="SUPFAM" id="SSF46689">
    <property type="entry name" value="Homeodomain-like"/>
    <property type="match status" value="1"/>
</dbReference>
<dbReference type="SMART" id="SM00342">
    <property type="entry name" value="HTH_ARAC"/>
    <property type="match status" value="1"/>
</dbReference>
<dbReference type="PANTHER" id="PTHR46796:SF12">
    <property type="entry name" value="HTH-TYPE DNA-BINDING TRANSCRIPTIONAL ACTIVATOR EUTR"/>
    <property type="match status" value="1"/>
</dbReference>
<dbReference type="RefSeq" id="WP_191284022.1">
    <property type="nucleotide sequence ID" value="NZ_BNAI01000008.1"/>
</dbReference>
<gene>
    <name evidence="5" type="ORF">GCM10011600_26540</name>
</gene>
<proteinExistence type="predicted"/>
<evidence type="ECO:0000259" key="4">
    <source>
        <dbReference type="PROSITE" id="PS01124"/>
    </source>
</evidence>
<evidence type="ECO:0000313" key="6">
    <source>
        <dbReference type="Proteomes" id="UP000617531"/>
    </source>
</evidence>
<evidence type="ECO:0000256" key="3">
    <source>
        <dbReference type="ARBA" id="ARBA00023163"/>
    </source>
</evidence>
<evidence type="ECO:0000313" key="5">
    <source>
        <dbReference type="EMBL" id="GHF24210.1"/>
    </source>
</evidence>
<dbReference type="InterPro" id="IPR050204">
    <property type="entry name" value="AraC_XylS_family_regulators"/>
</dbReference>
<dbReference type="GO" id="GO:0043565">
    <property type="term" value="F:sequence-specific DNA binding"/>
    <property type="evidence" value="ECO:0007669"/>
    <property type="project" value="InterPro"/>
</dbReference>
<dbReference type="InterPro" id="IPR018060">
    <property type="entry name" value="HTH_AraC"/>
</dbReference>
<comment type="caution">
    <text evidence="5">The sequence shown here is derived from an EMBL/GenBank/DDBJ whole genome shotgun (WGS) entry which is preliminary data.</text>
</comment>
<evidence type="ECO:0000256" key="2">
    <source>
        <dbReference type="ARBA" id="ARBA00023125"/>
    </source>
</evidence>
<dbReference type="EMBL" id="BNAI01000008">
    <property type="protein sequence ID" value="GHF24210.1"/>
    <property type="molecule type" value="Genomic_DNA"/>
</dbReference>
<name>A0A8J3M284_9MICO</name>
<keyword evidence="3" id="KW-0804">Transcription</keyword>
<dbReference type="GO" id="GO:0003700">
    <property type="term" value="F:DNA-binding transcription factor activity"/>
    <property type="evidence" value="ECO:0007669"/>
    <property type="project" value="InterPro"/>
</dbReference>
<keyword evidence="6" id="KW-1185">Reference proteome</keyword>
<keyword evidence="2" id="KW-0238">DNA-binding</keyword>
<dbReference type="PROSITE" id="PS01124">
    <property type="entry name" value="HTH_ARAC_FAMILY_2"/>
    <property type="match status" value="1"/>
</dbReference>
<accession>A0A8J3M284</accession>
<dbReference type="PANTHER" id="PTHR46796">
    <property type="entry name" value="HTH-TYPE TRANSCRIPTIONAL ACTIVATOR RHAS-RELATED"/>
    <property type="match status" value="1"/>
</dbReference>
<protein>
    <recommendedName>
        <fullName evidence="4">HTH araC/xylS-type domain-containing protein</fullName>
    </recommendedName>
</protein>
<reference evidence="5" key="2">
    <citation type="submission" date="2020-09" db="EMBL/GenBank/DDBJ databases">
        <authorList>
            <person name="Sun Q."/>
            <person name="Zhou Y."/>
        </authorList>
    </citation>
    <scope>NUCLEOTIDE SEQUENCE</scope>
    <source>
        <strain evidence="5">CGMCC 1.16548</strain>
    </source>
</reference>
<dbReference type="PROSITE" id="PS00041">
    <property type="entry name" value="HTH_ARAC_FAMILY_1"/>
    <property type="match status" value="1"/>
</dbReference>
<dbReference type="InterPro" id="IPR018062">
    <property type="entry name" value="HTH_AraC-typ_CS"/>
</dbReference>
<dbReference type="Pfam" id="PF14525">
    <property type="entry name" value="AraC_binding_2"/>
    <property type="match status" value="1"/>
</dbReference>
<dbReference type="Gene3D" id="1.10.10.60">
    <property type="entry name" value="Homeodomain-like"/>
    <property type="match status" value="1"/>
</dbReference>
<evidence type="ECO:0000256" key="1">
    <source>
        <dbReference type="ARBA" id="ARBA00023015"/>
    </source>
</evidence>
<feature type="domain" description="HTH araC/xylS-type" evidence="4">
    <location>
        <begin position="224"/>
        <end position="324"/>
    </location>
</feature>
<sequence length="328" mass="36221">MEHNLDSTTIERVVATRDVDEANHLLTDVYVPHRLRSRETALNFKMRYVQSARLTLGHLRMGADTDVLVPPMQSAYHVNLTLSGGTDVAQGSRRTETVRGGNGAMFVPQESRTVRWSPDAVQYAIKIPRGSLEGQLSALLGHPIERPIDFELGFDTGSPRGQSLLAAIAHLRSEVSRAGGLADSPLVRAQLESYVLSQLLLAVPHDHLDGLFQTDRMISRRYVQVALDHIHEHLADPLTGPDIARAAAVSIRALQSAFHEEVGLSPMAYVRARRLERVHADLLASGGRALVQDVAATWGFYHFGRFAEQYRRKFGVLPSDTVRAGRST</sequence>
<dbReference type="Pfam" id="PF12833">
    <property type="entry name" value="HTH_18"/>
    <property type="match status" value="1"/>
</dbReference>
<dbReference type="InterPro" id="IPR009057">
    <property type="entry name" value="Homeodomain-like_sf"/>
</dbReference>
<dbReference type="Proteomes" id="UP000617531">
    <property type="component" value="Unassembled WGS sequence"/>
</dbReference>
<dbReference type="InterPro" id="IPR035418">
    <property type="entry name" value="AraC-bd_2"/>
</dbReference>
<dbReference type="AlphaFoldDB" id="A0A8J3M284"/>
<organism evidence="5 6">
    <name type="scientific">Pseudolysinimonas yzui</name>
    <dbReference type="NCBI Taxonomy" id="2708254"/>
    <lineage>
        <taxon>Bacteria</taxon>
        <taxon>Bacillati</taxon>
        <taxon>Actinomycetota</taxon>
        <taxon>Actinomycetes</taxon>
        <taxon>Micrococcales</taxon>
        <taxon>Microbacteriaceae</taxon>
        <taxon>Pseudolysinimonas</taxon>
    </lineage>
</organism>